<evidence type="ECO:0000259" key="7">
    <source>
        <dbReference type="Pfam" id="PF02687"/>
    </source>
</evidence>
<dbReference type="EMBL" id="WUTT01000001">
    <property type="protein sequence ID" value="NAW34318.1"/>
    <property type="molecule type" value="Genomic_DNA"/>
</dbReference>
<sequence>MATQLVTLLTTLLSHYRRHPGQLAMLLLGLWVASALWSGVQAINASAKESYARAEALFTTGLDRLERLDGKPLTRDDFLTLRRQGVPVSPLLEGELTASDGTRLTLIGIDPLTLPGDSAFATAGSTQELTGFLAPPWQTRLAPDTLPALGLDAEAARGASPRLAAGRLPPLTLAPALPPQTLVMDIAAAAALLDAGERISRLVTAPGALAEAPPGLALTRATTLVSPGQLTQSFHLNLTALALLALIVGLFIVQAALGLALEQRLAMLRTLRAIGVSGRALVAGLALELVLLGSIGALAGIAGGVWLARALLPDVAATLGSLYGAGVGVELRLPWHYWVGGLAVTLGGLLLAGAGVLWRAARLSVLDLGRAQAWRSGYQRQLGRMSLAGAAVAALGLALWAWLSRQPAGEGLAAGFVLMAALLLVGALWLPPLLAAALAGLGRLARRRPLAQWALADLELQLPRLSLALMALLIALSASLGVNSMVGGFRLTFLDWLDQRLVADLYLDPPAERFAAVHTWLGERPEVAELMVTRHGESTLLAVDAAGASRPLARPVSLFGLTPGERLTPTWPLLETDAGREEAWRALGEGGAFINEQLAVAEGIAPGDRLTLATPGGGEALAVAAIYPDYGNPRGEVLMAATELGRRFSAPPDSIGIVLAPGADGEALGAALGSEFALGRDALRDQGEVKRIATGIFERTFTITRALNALTLAVAALALLASLLAQARERRRRLAPMWALGVPRGRLLGVQLAQLGGAALAVGLVAVPLGIAITWGLVAVINVAAFGWRLPLHLFPGEIALTLGTAVAVALAAAALPALRLWRTPPRALLAEETG</sequence>
<dbReference type="PANTHER" id="PTHR30287">
    <property type="entry name" value="MEMBRANE COMPONENT OF PREDICTED ABC SUPERFAMILY METABOLITE UPTAKE TRANSPORTER"/>
    <property type="match status" value="1"/>
</dbReference>
<feature type="transmembrane region" description="Helical" evidence="6">
    <location>
        <begin position="281"/>
        <end position="308"/>
    </location>
</feature>
<feature type="domain" description="ABC3 transporter permease C-terminal" evidence="7">
    <location>
        <begin position="708"/>
        <end position="826"/>
    </location>
</feature>
<feature type="domain" description="ABC3 transporter permease C-terminal" evidence="7">
    <location>
        <begin position="241"/>
        <end position="364"/>
    </location>
</feature>
<organism evidence="8 9">
    <name type="scientific">Halomonas alimentaria</name>
    <dbReference type="NCBI Taxonomy" id="147248"/>
    <lineage>
        <taxon>Bacteria</taxon>
        <taxon>Pseudomonadati</taxon>
        <taxon>Pseudomonadota</taxon>
        <taxon>Gammaproteobacteria</taxon>
        <taxon>Oceanospirillales</taxon>
        <taxon>Halomonadaceae</taxon>
        <taxon>Halomonas</taxon>
    </lineage>
</organism>
<dbReference type="InterPro" id="IPR003838">
    <property type="entry name" value="ABC3_permease_C"/>
</dbReference>
<protein>
    <submittedName>
        <fullName evidence="8">ABC transporter permease</fullName>
    </submittedName>
</protein>
<feature type="transmembrane region" description="Helical" evidence="6">
    <location>
        <begin position="706"/>
        <end position="726"/>
    </location>
</feature>
<name>A0A7X4W4M9_9GAMM</name>
<dbReference type="RefSeq" id="WP_161431616.1">
    <property type="nucleotide sequence ID" value="NZ_WUTT01000001.1"/>
</dbReference>
<reference evidence="8 9" key="1">
    <citation type="submission" date="2019-12" db="EMBL/GenBank/DDBJ databases">
        <title>Draft genome sequencing of Halomonas alimentaria DSM 15356.</title>
        <authorList>
            <person name="Pandiyan K."/>
            <person name="Kushwaha P."/>
            <person name="Gowdham M."/>
            <person name="Chakdar H."/>
            <person name="Singh A."/>
            <person name="Kumar M."/>
            <person name="Saxena A.K."/>
        </authorList>
    </citation>
    <scope>NUCLEOTIDE SEQUENCE [LARGE SCALE GENOMIC DNA]</scope>
    <source>
        <strain evidence="8 9">DSM 15356</strain>
    </source>
</reference>
<feature type="transmembrane region" description="Helical" evidence="6">
    <location>
        <begin position="337"/>
        <end position="361"/>
    </location>
</feature>
<proteinExistence type="predicted"/>
<dbReference type="PANTHER" id="PTHR30287:SF2">
    <property type="entry name" value="BLL1001 PROTEIN"/>
    <property type="match status" value="1"/>
</dbReference>
<feature type="transmembrane region" description="Helical" evidence="6">
    <location>
        <begin position="382"/>
        <end position="403"/>
    </location>
</feature>
<dbReference type="OrthoDB" id="343744at2"/>
<dbReference type="AlphaFoldDB" id="A0A7X4W4M9"/>
<feature type="transmembrane region" description="Helical" evidence="6">
    <location>
        <begin position="799"/>
        <end position="819"/>
    </location>
</feature>
<keyword evidence="9" id="KW-1185">Reference proteome</keyword>
<evidence type="ECO:0000256" key="4">
    <source>
        <dbReference type="ARBA" id="ARBA00022989"/>
    </source>
</evidence>
<evidence type="ECO:0000256" key="6">
    <source>
        <dbReference type="SAM" id="Phobius"/>
    </source>
</evidence>
<keyword evidence="2" id="KW-1003">Cell membrane</keyword>
<keyword evidence="3 6" id="KW-0812">Transmembrane</keyword>
<dbReference type="Pfam" id="PF02687">
    <property type="entry name" value="FtsX"/>
    <property type="match status" value="2"/>
</dbReference>
<evidence type="ECO:0000256" key="5">
    <source>
        <dbReference type="ARBA" id="ARBA00023136"/>
    </source>
</evidence>
<feature type="transmembrane region" description="Helical" evidence="6">
    <location>
        <begin position="773"/>
        <end position="792"/>
    </location>
</feature>
<dbReference type="GO" id="GO:0005886">
    <property type="term" value="C:plasma membrane"/>
    <property type="evidence" value="ECO:0007669"/>
    <property type="project" value="UniProtKB-SubCell"/>
</dbReference>
<gene>
    <name evidence="8" type="ORF">GRB96_07795</name>
</gene>
<keyword evidence="4 6" id="KW-1133">Transmembrane helix</keyword>
<evidence type="ECO:0000256" key="1">
    <source>
        <dbReference type="ARBA" id="ARBA00004651"/>
    </source>
</evidence>
<evidence type="ECO:0000313" key="9">
    <source>
        <dbReference type="Proteomes" id="UP000487929"/>
    </source>
</evidence>
<keyword evidence="5 6" id="KW-0472">Membrane</keyword>
<accession>A0A7X4W4M9</accession>
<dbReference type="InterPro" id="IPR038766">
    <property type="entry name" value="Membrane_comp_ABC_pdt"/>
</dbReference>
<comment type="caution">
    <text evidence="8">The sequence shown here is derived from an EMBL/GenBank/DDBJ whole genome shotgun (WGS) entry which is preliminary data.</text>
</comment>
<evidence type="ECO:0000313" key="8">
    <source>
        <dbReference type="EMBL" id="NAW34318.1"/>
    </source>
</evidence>
<feature type="transmembrane region" description="Helical" evidence="6">
    <location>
        <begin position="415"/>
        <end position="441"/>
    </location>
</feature>
<feature type="transmembrane region" description="Helical" evidence="6">
    <location>
        <begin position="462"/>
        <end position="482"/>
    </location>
</feature>
<dbReference type="Proteomes" id="UP000487929">
    <property type="component" value="Unassembled WGS sequence"/>
</dbReference>
<feature type="transmembrane region" description="Helical" evidence="6">
    <location>
        <begin position="238"/>
        <end position="261"/>
    </location>
</feature>
<evidence type="ECO:0000256" key="2">
    <source>
        <dbReference type="ARBA" id="ARBA00022475"/>
    </source>
</evidence>
<evidence type="ECO:0000256" key="3">
    <source>
        <dbReference type="ARBA" id="ARBA00022692"/>
    </source>
</evidence>
<comment type="subcellular location">
    <subcellularLocation>
        <location evidence="1">Cell membrane</location>
        <topology evidence="1">Multi-pass membrane protein</topology>
    </subcellularLocation>
</comment>